<protein>
    <recommendedName>
        <fullName evidence="3">DDE-1 domain-containing protein</fullName>
    </recommendedName>
</protein>
<sequence>MRNSQERTSYPSKNKIFNSDQTGLKLELRAGRTLAIKGSKHIRVVVQRENALTRSLTLQPVISADGFQQTPMVVCFLGSMLMECIFA</sequence>
<evidence type="ECO:0008006" key="3">
    <source>
        <dbReference type="Google" id="ProtNLM"/>
    </source>
</evidence>
<keyword evidence="2" id="KW-1185">Reference proteome</keyword>
<organism evidence="1 2">
    <name type="scientific">Steinernema hermaphroditum</name>
    <dbReference type="NCBI Taxonomy" id="289476"/>
    <lineage>
        <taxon>Eukaryota</taxon>
        <taxon>Metazoa</taxon>
        <taxon>Ecdysozoa</taxon>
        <taxon>Nematoda</taxon>
        <taxon>Chromadorea</taxon>
        <taxon>Rhabditida</taxon>
        <taxon>Tylenchina</taxon>
        <taxon>Panagrolaimomorpha</taxon>
        <taxon>Strongyloidoidea</taxon>
        <taxon>Steinernematidae</taxon>
        <taxon>Steinernema</taxon>
    </lineage>
</organism>
<comment type="caution">
    <text evidence="1">The sequence shown here is derived from an EMBL/GenBank/DDBJ whole genome shotgun (WGS) entry which is preliminary data.</text>
</comment>
<dbReference type="Proteomes" id="UP001175271">
    <property type="component" value="Unassembled WGS sequence"/>
</dbReference>
<accession>A0AA39LRM6</accession>
<reference evidence="1" key="1">
    <citation type="submission" date="2023-06" db="EMBL/GenBank/DDBJ databases">
        <title>Genomic analysis of the entomopathogenic nematode Steinernema hermaphroditum.</title>
        <authorList>
            <person name="Schwarz E.M."/>
            <person name="Heppert J.K."/>
            <person name="Baniya A."/>
            <person name="Schwartz H.T."/>
            <person name="Tan C.-H."/>
            <person name="Antoshechkin I."/>
            <person name="Sternberg P.W."/>
            <person name="Goodrich-Blair H."/>
            <person name="Dillman A.R."/>
        </authorList>
    </citation>
    <scope>NUCLEOTIDE SEQUENCE</scope>
    <source>
        <strain evidence="1">PS9179</strain>
        <tissue evidence="1">Whole animal</tissue>
    </source>
</reference>
<proteinExistence type="predicted"/>
<gene>
    <name evidence="1" type="ORF">QR680_003485</name>
</gene>
<name>A0AA39LRM6_9BILA</name>
<evidence type="ECO:0000313" key="2">
    <source>
        <dbReference type="Proteomes" id="UP001175271"/>
    </source>
</evidence>
<dbReference type="EMBL" id="JAUCMV010000003">
    <property type="protein sequence ID" value="KAK0407596.1"/>
    <property type="molecule type" value="Genomic_DNA"/>
</dbReference>
<dbReference type="AlphaFoldDB" id="A0AA39LRM6"/>
<evidence type="ECO:0000313" key="1">
    <source>
        <dbReference type="EMBL" id="KAK0407596.1"/>
    </source>
</evidence>